<dbReference type="KEGG" id="kphy:AOZ06_29750"/>
<evidence type="ECO:0000313" key="2">
    <source>
        <dbReference type="Proteomes" id="UP000063699"/>
    </source>
</evidence>
<dbReference type="AlphaFoldDB" id="A0A0N9I398"/>
<reference evidence="1 2" key="1">
    <citation type="submission" date="2015-07" db="EMBL/GenBank/DDBJ databases">
        <title>Genome sequencing of Kibdelosporangium phytohabitans.</title>
        <authorList>
            <person name="Qin S."/>
            <person name="Xing K."/>
        </authorList>
    </citation>
    <scope>NUCLEOTIDE SEQUENCE [LARGE SCALE GENOMIC DNA]</scope>
    <source>
        <strain evidence="1 2">KLBMP1111</strain>
    </source>
</reference>
<dbReference type="EMBL" id="CP012752">
    <property type="protein sequence ID" value="ALG10521.1"/>
    <property type="molecule type" value="Genomic_DNA"/>
</dbReference>
<protein>
    <recommendedName>
        <fullName evidence="3">Bacterial transcriptional activator domain-containing protein</fullName>
    </recommendedName>
</protein>
<dbReference type="RefSeq" id="WP_054292424.1">
    <property type="nucleotide sequence ID" value="NZ_CP012752.1"/>
</dbReference>
<dbReference type="Proteomes" id="UP000063699">
    <property type="component" value="Chromosome"/>
</dbReference>
<proteinExistence type="predicted"/>
<dbReference type="OrthoDB" id="9806525at2"/>
<sequence length="133" mass="14279">MKTALASEPDNPRWLCFFVRDGFVALGRDSIVEACTRLRELASSGVHTADLLSARDYQTLILPAACQALIALGDLRTAYRYCDELDELEADTPDACAPAPAALTVAAAQQATANPAYWTTPPSTIPARPNVRS</sequence>
<accession>A0A0N9I398</accession>
<evidence type="ECO:0008006" key="3">
    <source>
        <dbReference type="Google" id="ProtNLM"/>
    </source>
</evidence>
<dbReference type="STRING" id="860235.AOZ06_29750"/>
<evidence type="ECO:0000313" key="1">
    <source>
        <dbReference type="EMBL" id="ALG10521.1"/>
    </source>
</evidence>
<name>A0A0N9I398_9PSEU</name>
<keyword evidence="2" id="KW-1185">Reference proteome</keyword>
<gene>
    <name evidence="1" type="ORF">AOZ06_29750</name>
</gene>
<organism evidence="1 2">
    <name type="scientific">Kibdelosporangium phytohabitans</name>
    <dbReference type="NCBI Taxonomy" id="860235"/>
    <lineage>
        <taxon>Bacteria</taxon>
        <taxon>Bacillati</taxon>
        <taxon>Actinomycetota</taxon>
        <taxon>Actinomycetes</taxon>
        <taxon>Pseudonocardiales</taxon>
        <taxon>Pseudonocardiaceae</taxon>
        <taxon>Kibdelosporangium</taxon>
    </lineage>
</organism>